<evidence type="ECO:0000313" key="2">
    <source>
        <dbReference type="Proteomes" id="UP000298663"/>
    </source>
</evidence>
<accession>A0A4U5N3F2</accession>
<protein>
    <submittedName>
        <fullName evidence="1">Uncharacterized protein</fullName>
    </submittedName>
</protein>
<dbReference type="Proteomes" id="UP000298663">
    <property type="component" value="Unassembled WGS sequence"/>
</dbReference>
<gene>
    <name evidence="1" type="ORF">L596_018031</name>
</gene>
<proteinExistence type="predicted"/>
<keyword evidence="2" id="KW-1185">Reference proteome</keyword>
<reference evidence="1 2" key="2">
    <citation type="journal article" date="2019" name="G3 (Bethesda)">
        <title>Hybrid Assembly of the Genome of the Entomopathogenic Nematode Steinernema carpocapsae Identifies the X-Chromosome.</title>
        <authorList>
            <person name="Serra L."/>
            <person name="Macchietto M."/>
            <person name="Macias-Munoz A."/>
            <person name="McGill C.J."/>
            <person name="Rodriguez I.M."/>
            <person name="Rodriguez B."/>
            <person name="Murad R."/>
            <person name="Mortazavi A."/>
        </authorList>
    </citation>
    <scope>NUCLEOTIDE SEQUENCE [LARGE SCALE GENOMIC DNA]</scope>
    <source>
        <strain evidence="1 2">ALL</strain>
    </source>
</reference>
<name>A0A4U5N3F2_STECR</name>
<dbReference type="EMBL" id="AZBU02000005">
    <property type="protein sequence ID" value="TKR76977.1"/>
    <property type="molecule type" value="Genomic_DNA"/>
</dbReference>
<dbReference type="AlphaFoldDB" id="A0A4U5N3F2"/>
<organism evidence="1 2">
    <name type="scientific">Steinernema carpocapsae</name>
    <name type="common">Entomopathogenic nematode</name>
    <dbReference type="NCBI Taxonomy" id="34508"/>
    <lineage>
        <taxon>Eukaryota</taxon>
        <taxon>Metazoa</taxon>
        <taxon>Ecdysozoa</taxon>
        <taxon>Nematoda</taxon>
        <taxon>Chromadorea</taxon>
        <taxon>Rhabditida</taxon>
        <taxon>Tylenchina</taxon>
        <taxon>Panagrolaimomorpha</taxon>
        <taxon>Strongyloidoidea</taxon>
        <taxon>Steinernematidae</taxon>
        <taxon>Steinernema</taxon>
    </lineage>
</organism>
<evidence type="ECO:0000313" key="1">
    <source>
        <dbReference type="EMBL" id="TKR76977.1"/>
    </source>
</evidence>
<sequence length="70" mass="8213">MRNTIRKLIPQDYGLFCKPFVRLWGTYDTVGRTVFAVDCNRYRLGWGSHTLMPFKDGRTSWCGWRGGLRP</sequence>
<reference evidence="1 2" key="1">
    <citation type="journal article" date="2015" name="Genome Biol.">
        <title>Comparative genomics of Steinernema reveals deeply conserved gene regulatory networks.</title>
        <authorList>
            <person name="Dillman A.R."/>
            <person name="Macchietto M."/>
            <person name="Porter C.F."/>
            <person name="Rogers A."/>
            <person name="Williams B."/>
            <person name="Antoshechkin I."/>
            <person name="Lee M.M."/>
            <person name="Goodwin Z."/>
            <person name="Lu X."/>
            <person name="Lewis E.E."/>
            <person name="Goodrich-Blair H."/>
            <person name="Stock S.P."/>
            <person name="Adams B.J."/>
            <person name="Sternberg P.W."/>
            <person name="Mortazavi A."/>
        </authorList>
    </citation>
    <scope>NUCLEOTIDE SEQUENCE [LARGE SCALE GENOMIC DNA]</scope>
    <source>
        <strain evidence="1 2">ALL</strain>
    </source>
</reference>
<comment type="caution">
    <text evidence="1">The sequence shown here is derived from an EMBL/GenBank/DDBJ whole genome shotgun (WGS) entry which is preliminary data.</text>
</comment>